<gene>
    <name evidence="1" type="ORF">ATANTOWER_026098</name>
</gene>
<evidence type="ECO:0000313" key="1">
    <source>
        <dbReference type="EMBL" id="MED6237858.1"/>
    </source>
</evidence>
<dbReference type="EMBL" id="JAHUTI010019731">
    <property type="protein sequence ID" value="MED6237858.1"/>
    <property type="molecule type" value="Genomic_DNA"/>
</dbReference>
<accession>A0ABU7AIK7</accession>
<keyword evidence="2" id="KW-1185">Reference proteome</keyword>
<protein>
    <submittedName>
        <fullName evidence="1">Uncharacterized protein</fullName>
    </submittedName>
</protein>
<evidence type="ECO:0000313" key="2">
    <source>
        <dbReference type="Proteomes" id="UP001345963"/>
    </source>
</evidence>
<sequence length="129" mass="14651">MNKFLTCNHFGNTTVPPAHMETQKDQRSTWTDSSSFHLLGPLDVTQLSGGFLSLRLLYGWNWTRCSVAKRASGCDGIAVKQKVCGFQYSNKKKGKLSIFSKVVASPFWIPTRTADFFRYPVSRWCINLH</sequence>
<reference evidence="1 2" key="1">
    <citation type="submission" date="2021-07" db="EMBL/GenBank/DDBJ databases">
        <authorList>
            <person name="Palmer J.M."/>
        </authorList>
    </citation>
    <scope>NUCLEOTIDE SEQUENCE [LARGE SCALE GENOMIC DNA]</scope>
    <source>
        <strain evidence="1 2">AT_MEX2019</strain>
        <tissue evidence="1">Muscle</tissue>
    </source>
</reference>
<name>A0ABU7AIK7_9TELE</name>
<proteinExistence type="predicted"/>
<dbReference type="Proteomes" id="UP001345963">
    <property type="component" value="Unassembled WGS sequence"/>
</dbReference>
<organism evidence="1 2">
    <name type="scientific">Ataeniobius toweri</name>
    <dbReference type="NCBI Taxonomy" id="208326"/>
    <lineage>
        <taxon>Eukaryota</taxon>
        <taxon>Metazoa</taxon>
        <taxon>Chordata</taxon>
        <taxon>Craniata</taxon>
        <taxon>Vertebrata</taxon>
        <taxon>Euteleostomi</taxon>
        <taxon>Actinopterygii</taxon>
        <taxon>Neopterygii</taxon>
        <taxon>Teleostei</taxon>
        <taxon>Neoteleostei</taxon>
        <taxon>Acanthomorphata</taxon>
        <taxon>Ovalentaria</taxon>
        <taxon>Atherinomorphae</taxon>
        <taxon>Cyprinodontiformes</taxon>
        <taxon>Goodeidae</taxon>
        <taxon>Ataeniobius</taxon>
    </lineage>
</organism>
<comment type="caution">
    <text evidence="1">The sequence shown here is derived from an EMBL/GenBank/DDBJ whole genome shotgun (WGS) entry which is preliminary data.</text>
</comment>